<dbReference type="EMBL" id="LGRX02022521">
    <property type="protein sequence ID" value="KAK3255520.1"/>
    <property type="molecule type" value="Genomic_DNA"/>
</dbReference>
<evidence type="ECO:0000313" key="6">
    <source>
        <dbReference type="Proteomes" id="UP001190700"/>
    </source>
</evidence>
<name>A0AAE0F9J8_9CHLO</name>
<dbReference type="AlphaFoldDB" id="A0AAE0F9J8"/>
<feature type="repeat" description="PPR" evidence="3">
    <location>
        <begin position="325"/>
        <end position="359"/>
    </location>
</feature>
<feature type="repeat" description="PPR" evidence="3">
    <location>
        <begin position="503"/>
        <end position="537"/>
    </location>
</feature>
<feature type="repeat" description="PPR" evidence="3">
    <location>
        <begin position="255"/>
        <end position="289"/>
    </location>
</feature>
<gene>
    <name evidence="5" type="ORF">CYMTET_35299</name>
</gene>
<feature type="repeat" description="PPR" evidence="3">
    <location>
        <begin position="398"/>
        <end position="432"/>
    </location>
</feature>
<evidence type="ECO:0000256" key="3">
    <source>
        <dbReference type="PROSITE-ProRule" id="PRU00708"/>
    </source>
</evidence>
<dbReference type="PANTHER" id="PTHR47447">
    <property type="entry name" value="OS03G0856100 PROTEIN"/>
    <property type="match status" value="1"/>
</dbReference>
<keyword evidence="2" id="KW-0677">Repeat</keyword>
<dbReference type="InterPro" id="IPR011990">
    <property type="entry name" value="TPR-like_helical_dom_sf"/>
</dbReference>
<keyword evidence="6" id="KW-1185">Reference proteome</keyword>
<reference evidence="5 6" key="1">
    <citation type="journal article" date="2015" name="Genome Biol. Evol.">
        <title>Comparative Genomics of a Bacterivorous Green Alga Reveals Evolutionary Causalities and Consequences of Phago-Mixotrophic Mode of Nutrition.</title>
        <authorList>
            <person name="Burns J.A."/>
            <person name="Paasch A."/>
            <person name="Narechania A."/>
            <person name="Kim E."/>
        </authorList>
    </citation>
    <scope>NUCLEOTIDE SEQUENCE [LARGE SCALE GENOMIC DNA]</scope>
    <source>
        <strain evidence="5 6">PLY_AMNH</strain>
    </source>
</reference>
<feature type="repeat" description="PPR" evidence="3">
    <location>
        <begin position="363"/>
        <end position="397"/>
    </location>
</feature>
<evidence type="ECO:0000313" key="5">
    <source>
        <dbReference type="EMBL" id="KAK3255520.1"/>
    </source>
</evidence>
<dbReference type="PROSITE" id="PS51375">
    <property type="entry name" value="PPR"/>
    <property type="match status" value="12"/>
</dbReference>
<dbReference type="SUPFAM" id="SSF48452">
    <property type="entry name" value="TPR-like"/>
    <property type="match status" value="1"/>
</dbReference>
<dbReference type="Proteomes" id="UP001190700">
    <property type="component" value="Unassembled WGS sequence"/>
</dbReference>
<dbReference type="InterPro" id="IPR033443">
    <property type="entry name" value="PROP1-like_PPR_dom"/>
</dbReference>
<evidence type="ECO:0000256" key="1">
    <source>
        <dbReference type="ARBA" id="ARBA00007626"/>
    </source>
</evidence>
<feature type="repeat" description="PPR" evidence="3">
    <location>
        <begin position="219"/>
        <end position="249"/>
    </location>
</feature>
<dbReference type="Pfam" id="PF13812">
    <property type="entry name" value="PPR_3"/>
    <property type="match status" value="1"/>
</dbReference>
<evidence type="ECO:0000259" key="4">
    <source>
        <dbReference type="Pfam" id="PF17177"/>
    </source>
</evidence>
<feature type="repeat" description="PPR" evidence="3">
    <location>
        <begin position="290"/>
        <end position="324"/>
    </location>
</feature>
<evidence type="ECO:0000256" key="2">
    <source>
        <dbReference type="ARBA" id="ARBA00022737"/>
    </source>
</evidence>
<feature type="repeat" description="PPR" evidence="3">
    <location>
        <begin position="538"/>
        <end position="572"/>
    </location>
</feature>
<feature type="repeat" description="PPR" evidence="3">
    <location>
        <begin position="184"/>
        <end position="218"/>
    </location>
</feature>
<sequence length="801" mass="87378">AARNRTSTAVAEHGAIGRSAIWCSASDQRHVRPHFSTLAAIVTAGSFRGVRELQTAASGAANERGLTPSQQQQESLRAQRKEVLSLAGRLIAADAADAADVDLVLGEGGCSDGRALMRLITALQERKHSLCLPVFRWALATPEVRQQVDLRHCNKVLHVLAQNRQVDDAFGLFHEMRGQGLVPDIVTYNTLIHACAMCGRSDQASATLRQIRGAGLEPDVISYNILMDAFVKSGQPDQTLRVFKRMRAWTRLKGNITTFNILVNAYAKGGALEQAVSVLQRMRQRGISPNMKTYTSLLDACAKAKDPEKAMELYGHWRAQGVKLDGYAYTALVDACASGGQPAAAMEVCRHAREQGIEPHIFSRTLLNQILTAFTQAREPERAREVLELMRAAGTRPERSSYTALVKSFSKIGEPGKGLEVLESMQAAKLDPEVSAFCALINSYVQDAQPGRAMQVFGLMRDAGHRGNFKTCTALMEGCAKVGRAVDVTRVLEFLRSAGMKADTGSQNILMRAYVNSGQLEAAAGVFQRLSEADLHPDITSFNILIDSYAKASMLDQAVELFSRLEGTDNLSPNTNSYSSLMDAYMRVGQPRIALEIFDRMRTVNAGIDATVHSLALDAHWTRAEYSAALWMAQRDLRRHYAGVLQSKHDQETVWALDLRSQTSGSAQCLVLIWLGCLTDLHPHTYDAVGDLTIITGSGQPSQVLGIESVRKGVTKLLHELGAPFAMPTATAGCLVASPQQVAQWIAALKTKFEVPDCSLEQGIVSILQSRASDDRISKRCPANEYMEQSIEAVGDAIPQL</sequence>
<dbReference type="PANTHER" id="PTHR47447:SF25">
    <property type="entry name" value="SAP DOMAIN-CONTAINING PROTEIN"/>
    <property type="match status" value="1"/>
</dbReference>
<organism evidence="5 6">
    <name type="scientific">Cymbomonas tetramitiformis</name>
    <dbReference type="NCBI Taxonomy" id="36881"/>
    <lineage>
        <taxon>Eukaryota</taxon>
        <taxon>Viridiplantae</taxon>
        <taxon>Chlorophyta</taxon>
        <taxon>Pyramimonadophyceae</taxon>
        <taxon>Pyramimonadales</taxon>
        <taxon>Pyramimonadaceae</taxon>
        <taxon>Cymbomonas</taxon>
    </lineage>
</organism>
<feature type="domain" description="PROP1-like PPR" evidence="4">
    <location>
        <begin position="333"/>
        <end position="509"/>
    </location>
</feature>
<protein>
    <recommendedName>
        <fullName evidence="4">PROP1-like PPR domain-containing protein</fullName>
    </recommendedName>
</protein>
<accession>A0AAE0F9J8</accession>
<feature type="repeat" description="PPR" evidence="3">
    <location>
        <begin position="149"/>
        <end position="183"/>
    </location>
</feature>
<dbReference type="Pfam" id="PF17177">
    <property type="entry name" value="PPR_long"/>
    <property type="match status" value="1"/>
</dbReference>
<dbReference type="Gene3D" id="1.25.40.10">
    <property type="entry name" value="Tetratricopeptide repeat domain"/>
    <property type="match status" value="4"/>
</dbReference>
<dbReference type="NCBIfam" id="TIGR00756">
    <property type="entry name" value="PPR"/>
    <property type="match status" value="11"/>
</dbReference>
<feature type="non-terminal residue" evidence="5">
    <location>
        <position position="1"/>
    </location>
</feature>
<comment type="similarity">
    <text evidence="1">Belongs to the PPR family. P subfamily.</text>
</comment>
<comment type="caution">
    <text evidence="5">The sequence shown here is derived from an EMBL/GenBank/DDBJ whole genome shotgun (WGS) entry which is preliminary data.</text>
</comment>
<dbReference type="Pfam" id="PF13041">
    <property type="entry name" value="PPR_2"/>
    <property type="match status" value="2"/>
</dbReference>
<feature type="repeat" description="PPR" evidence="3">
    <location>
        <begin position="574"/>
        <end position="608"/>
    </location>
</feature>
<dbReference type="InterPro" id="IPR002885">
    <property type="entry name" value="PPR_rpt"/>
</dbReference>
<feature type="repeat" description="PPR" evidence="3">
    <location>
        <begin position="468"/>
        <end position="502"/>
    </location>
</feature>
<proteinExistence type="inferred from homology"/>